<evidence type="ECO:0000256" key="1">
    <source>
        <dbReference type="SAM" id="Phobius"/>
    </source>
</evidence>
<protein>
    <submittedName>
        <fullName evidence="2">Uncharacterized protein</fullName>
    </submittedName>
</protein>
<feature type="transmembrane region" description="Helical" evidence="1">
    <location>
        <begin position="162"/>
        <end position="194"/>
    </location>
</feature>
<dbReference type="EMBL" id="UFYW01000001">
    <property type="protein sequence ID" value="STD85176.1"/>
    <property type="molecule type" value="Genomic_DNA"/>
</dbReference>
<evidence type="ECO:0000313" key="2">
    <source>
        <dbReference type="EMBL" id="STD85176.1"/>
    </source>
</evidence>
<dbReference type="Proteomes" id="UP000254807">
    <property type="component" value="Unassembled WGS sequence"/>
</dbReference>
<evidence type="ECO:0000313" key="3">
    <source>
        <dbReference type="Proteomes" id="UP000254807"/>
    </source>
</evidence>
<accession>A0A376H4H7</accession>
<reference evidence="2 3" key="1">
    <citation type="submission" date="2018-06" db="EMBL/GenBank/DDBJ databases">
        <authorList>
            <consortium name="Pathogen Informatics"/>
            <person name="Doyle S."/>
        </authorList>
    </citation>
    <scope>NUCLEOTIDE SEQUENCE [LARGE SCALE GENOMIC DNA]</scope>
    <source>
        <strain evidence="2 3">NCTC12360</strain>
    </source>
</reference>
<feature type="transmembrane region" description="Helical" evidence="1">
    <location>
        <begin position="15"/>
        <end position="35"/>
    </location>
</feature>
<proteinExistence type="predicted"/>
<keyword evidence="1" id="KW-0812">Transmembrane</keyword>
<dbReference type="AlphaFoldDB" id="A0A376H4H7"/>
<keyword evidence="3" id="KW-1185">Reference proteome</keyword>
<keyword evidence="1" id="KW-1133">Transmembrane helix</keyword>
<name>A0A376H4H7_ENTGA</name>
<organism evidence="2 3">
    <name type="scientific">Enterococcus gallinarum</name>
    <dbReference type="NCBI Taxonomy" id="1353"/>
    <lineage>
        <taxon>Bacteria</taxon>
        <taxon>Bacillati</taxon>
        <taxon>Bacillota</taxon>
        <taxon>Bacilli</taxon>
        <taxon>Lactobacillales</taxon>
        <taxon>Enterococcaceae</taxon>
        <taxon>Enterococcus</taxon>
    </lineage>
</organism>
<gene>
    <name evidence="2" type="ORF">NCTC12360_03730</name>
</gene>
<sequence>MNTFIQQLFSNELHIVISSIVSIVTIIWSISSFYLKHRYTRKKKSTEILTKEIFIPFESSIENYLFQKITRKNILERKQTIQHLIQTVENKNIDFYLPYELIYFAKEVQKIINTNKHLKKIPFKVQIMYFEFSYCYLTELNKVRKQLGVAKRDFFYRRKKKLYYHIIIFYLFCVLKFLFITLSILWCILMIIYYSTQ</sequence>
<dbReference type="RefSeq" id="WP_060813908.1">
    <property type="nucleotide sequence ID" value="NZ_JBHULA010000004.1"/>
</dbReference>
<keyword evidence="1" id="KW-0472">Membrane</keyword>